<proteinExistence type="predicted"/>
<feature type="region of interest" description="Disordered" evidence="1">
    <location>
        <begin position="1"/>
        <end position="21"/>
    </location>
</feature>
<keyword evidence="2" id="KW-1185">Reference proteome</keyword>
<evidence type="ECO:0000256" key="1">
    <source>
        <dbReference type="SAM" id="MobiDB-lite"/>
    </source>
</evidence>
<reference evidence="2" key="1">
    <citation type="journal article" date="2021" name="Nat. Commun.">
        <title>Genomic analyses provide insights into spinach domestication and the genetic basis of agronomic traits.</title>
        <authorList>
            <person name="Cai X."/>
            <person name="Sun X."/>
            <person name="Xu C."/>
            <person name="Sun H."/>
            <person name="Wang X."/>
            <person name="Ge C."/>
            <person name="Zhang Z."/>
            <person name="Wang Q."/>
            <person name="Fei Z."/>
            <person name="Jiao C."/>
            <person name="Wang Q."/>
        </authorList>
    </citation>
    <scope>NUCLEOTIDE SEQUENCE [LARGE SCALE GENOMIC DNA]</scope>
    <source>
        <strain evidence="2">cv. Varoflay</strain>
    </source>
</reference>
<dbReference type="RefSeq" id="XP_056690880.1">
    <property type="nucleotide sequence ID" value="XM_056834902.1"/>
</dbReference>
<organism evidence="2 3">
    <name type="scientific">Spinacia oleracea</name>
    <name type="common">Spinach</name>
    <dbReference type="NCBI Taxonomy" id="3562"/>
    <lineage>
        <taxon>Eukaryota</taxon>
        <taxon>Viridiplantae</taxon>
        <taxon>Streptophyta</taxon>
        <taxon>Embryophyta</taxon>
        <taxon>Tracheophyta</taxon>
        <taxon>Spermatophyta</taxon>
        <taxon>Magnoliopsida</taxon>
        <taxon>eudicotyledons</taxon>
        <taxon>Gunneridae</taxon>
        <taxon>Pentapetalae</taxon>
        <taxon>Caryophyllales</taxon>
        <taxon>Chenopodiaceae</taxon>
        <taxon>Chenopodioideae</taxon>
        <taxon>Anserineae</taxon>
        <taxon>Spinacia</taxon>
    </lineage>
</organism>
<gene>
    <name evidence="3" type="primary">LOC110782815</name>
</gene>
<protein>
    <submittedName>
        <fullName evidence="3">Uncharacterized protein isoform X4</fullName>
    </submittedName>
</protein>
<evidence type="ECO:0000313" key="2">
    <source>
        <dbReference type="Proteomes" id="UP000813463"/>
    </source>
</evidence>
<dbReference type="Proteomes" id="UP000813463">
    <property type="component" value="Chromosome 1"/>
</dbReference>
<reference evidence="3" key="2">
    <citation type="submission" date="2025-08" db="UniProtKB">
        <authorList>
            <consortium name="RefSeq"/>
        </authorList>
    </citation>
    <scope>IDENTIFICATION</scope>
    <source>
        <tissue evidence="3">Leaf</tissue>
    </source>
</reference>
<accession>A0ABM3R5I8</accession>
<evidence type="ECO:0000313" key="3">
    <source>
        <dbReference type="RefSeq" id="XP_056690880.1"/>
    </source>
</evidence>
<sequence>MSSGNDEVSIQPKEGDIESQNKRLPGMGIQIEIETGQAVLNLKHLKKSIEILRSALKIFTSNTKFILLMQKLVQMINRQLSESYYCTGNLTLKGCFTST</sequence>
<name>A0ABM3R5I8_SPIOL</name>
<dbReference type="GeneID" id="110782815"/>